<name>A0ABZ2Y5J7_9FIRM</name>
<dbReference type="RefSeq" id="WP_341876312.1">
    <property type="nucleotide sequence ID" value="NZ_CP121687.1"/>
</dbReference>
<keyword evidence="2" id="KW-1185">Reference proteome</keyword>
<protein>
    <submittedName>
        <fullName evidence="1">Uncharacterized protein</fullName>
    </submittedName>
</protein>
<reference evidence="1 2" key="1">
    <citation type="submission" date="2023-03" db="EMBL/GenBank/DDBJ databases">
        <title>Novel Species.</title>
        <authorList>
            <person name="Ma S."/>
        </authorList>
    </citation>
    <scope>NUCLEOTIDE SEQUENCE [LARGE SCALE GENOMIC DNA]</scope>
    <source>
        <strain evidence="1 2">LIND6LT2</strain>
    </source>
</reference>
<organism evidence="1 2">
    <name type="scientific">Defluviitalea saccharophila</name>
    <dbReference type="NCBI Taxonomy" id="879970"/>
    <lineage>
        <taxon>Bacteria</taxon>
        <taxon>Bacillati</taxon>
        <taxon>Bacillota</taxon>
        <taxon>Clostridia</taxon>
        <taxon>Lachnospirales</taxon>
        <taxon>Defluviitaleaceae</taxon>
        <taxon>Defluviitalea</taxon>
    </lineage>
</organism>
<accession>A0ABZ2Y5J7</accession>
<gene>
    <name evidence="1" type="ORF">QBE51_10995</name>
</gene>
<dbReference type="EMBL" id="CP121687">
    <property type="protein sequence ID" value="WZL69316.1"/>
    <property type="molecule type" value="Genomic_DNA"/>
</dbReference>
<sequence>MKIVMKNIDVIAWFDQTKGLIPIKFRMNEGDSHLVVKIDKIYTKEEEKLAGNRMIAYTCQSIIHGTLRVYEIKYEVNTLKWYLYKI</sequence>
<proteinExistence type="predicted"/>
<evidence type="ECO:0000313" key="2">
    <source>
        <dbReference type="Proteomes" id="UP001486565"/>
    </source>
</evidence>
<evidence type="ECO:0000313" key="1">
    <source>
        <dbReference type="EMBL" id="WZL69316.1"/>
    </source>
</evidence>
<dbReference type="Proteomes" id="UP001486565">
    <property type="component" value="Chromosome"/>
</dbReference>